<dbReference type="CDD" id="cd01335">
    <property type="entry name" value="Radical_SAM"/>
    <property type="match status" value="1"/>
</dbReference>
<dbReference type="InterPro" id="IPR006638">
    <property type="entry name" value="Elp3/MiaA/NifB-like_rSAM"/>
</dbReference>
<dbReference type="KEGG" id="bwa:HLV38_01805"/>
<evidence type="ECO:0000256" key="2">
    <source>
        <dbReference type="ARBA" id="ARBA00017228"/>
    </source>
</evidence>
<proteinExistence type="inferred from homology"/>
<dbReference type="SFLD" id="SFLDG01065">
    <property type="entry name" value="anaerobic_coproporphyrinogen-I"/>
    <property type="match status" value="1"/>
</dbReference>
<evidence type="ECO:0000259" key="4">
    <source>
        <dbReference type="PROSITE" id="PS51918"/>
    </source>
</evidence>
<dbReference type="InterPro" id="IPR010723">
    <property type="entry name" value="HemN_C"/>
</dbReference>
<organism evidence="5 6">
    <name type="scientific">Berryella wangjianweii</name>
    <dbReference type="NCBI Taxonomy" id="2734634"/>
    <lineage>
        <taxon>Bacteria</taxon>
        <taxon>Bacillati</taxon>
        <taxon>Actinomycetota</taxon>
        <taxon>Coriobacteriia</taxon>
        <taxon>Eggerthellales</taxon>
        <taxon>Eggerthellaceae</taxon>
        <taxon>Berryella</taxon>
    </lineage>
</organism>
<comment type="similarity">
    <text evidence="1">Belongs to the anaerobic coproporphyrinogen-III oxidase family. HemW subfamily.</text>
</comment>
<dbReference type="SMART" id="SM00729">
    <property type="entry name" value="Elp3"/>
    <property type="match status" value="1"/>
</dbReference>
<keyword evidence="6" id="KW-1185">Reference proteome</keyword>
<keyword evidence="3" id="KW-0411">Iron-sulfur</keyword>
<dbReference type="Proteomes" id="UP000503297">
    <property type="component" value="Chromosome"/>
</dbReference>
<keyword evidence="3" id="KW-0004">4Fe-4S</keyword>
<dbReference type="GO" id="GO:0051539">
    <property type="term" value="F:4 iron, 4 sulfur cluster binding"/>
    <property type="evidence" value="ECO:0007669"/>
    <property type="project" value="UniProtKB-UniRule"/>
</dbReference>
<keyword evidence="3" id="KW-0143">Chaperone</keyword>
<dbReference type="Gene3D" id="3.80.30.20">
    <property type="entry name" value="tm_1862 like domain"/>
    <property type="match status" value="1"/>
</dbReference>
<dbReference type="PROSITE" id="PS51918">
    <property type="entry name" value="RADICAL_SAM"/>
    <property type="match status" value="1"/>
</dbReference>
<dbReference type="PANTHER" id="PTHR13932">
    <property type="entry name" value="COPROPORPHYRINIGEN III OXIDASE"/>
    <property type="match status" value="1"/>
</dbReference>
<comment type="function">
    <text evidence="3">Probably acts as a heme chaperone, transferring heme to an unknown acceptor. Binds one molecule of heme per monomer, possibly covalently. Binds 1 [4Fe-4S] cluster. The cluster is coordinated with 3 cysteines and an exchangeable S-adenosyl-L-methionine.</text>
</comment>
<sequence>MSPEKDSASRAPQAAERGVACAADEAIDRLGPLDPVRALYVHVPFCASRCRYCDFPTQAAPANDPRMGDYVEGLVMELFRRSRAGELADVRTVYLGGGTPSHLGIRHLSSLLYALSLCVSLSRDDMECSMEANPESLSERMVLDMWAMGVNRLSIGVQSLDDDVLRLLGRPHDADAALRAIDAAHLRFENVSCDLMCGIPGQSARTLVRDVERVVAAGVSHVSVYPLAIEEGTALERMVARGELLELGDDEQAEHMEAAHEALEAAGLARYEVASYARPGFACRHNIAYWTGVPYRGIGAGAASMLQGSAGRVRLTDGCVTDELSMREAVLEDVMLGMRLAAGIADEEAARACASVPALGGVLERLRAQGLVEVREGRVRPTRRGWLCGNELYGAILECPLDPLDRPSH</sequence>
<dbReference type="AlphaFoldDB" id="A0A6M8J5P3"/>
<dbReference type="SFLD" id="SFLDG01082">
    <property type="entry name" value="B12-binding_domain_containing"/>
    <property type="match status" value="1"/>
</dbReference>
<comment type="subcellular location">
    <subcellularLocation>
        <location evidence="3">Cytoplasm</location>
    </subcellularLocation>
</comment>
<dbReference type="InterPro" id="IPR004559">
    <property type="entry name" value="HemW-like"/>
</dbReference>
<dbReference type="GO" id="GO:0004109">
    <property type="term" value="F:coproporphyrinogen oxidase activity"/>
    <property type="evidence" value="ECO:0007669"/>
    <property type="project" value="InterPro"/>
</dbReference>
<dbReference type="SFLD" id="SFLDS00029">
    <property type="entry name" value="Radical_SAM"/>
    <property type="match status" value="1"/>
</dbReference>
<keyword evidence="3" id="KW-0349">Heme</keyword>
<dbReference type="GO" id="GO:0005737">
    <property type="term" value="C:cytoplasm"/>
    <property type="evidence" value="ECO:0007669"/>
    <property type="project" value="UniProtKB-SubCell"/>
</dbReference>
<gene>
    <name evidence="5" type="primary">hemW</name>
    <name evidence="5" type="ORF">HLV38_01805</name>
</gene>
<dbReference type="InterPro" id="IPR023404">
    <property type="entry name" value="rSAM_horseshoe"/>
</dbReference>
<accession>A0A6M8J5P3</accession>
<dbReference type="GO" id="GO:0046872">
    <property type="term" value="F:metal ion binding"/>
    <property type="evidence" value="ECO:0007669"/>
    <property type="project" value="UniProtKB-UniRule"/>
</dbReference>
<evidence type="ECO:0000313" key="5">
    <source>
        <dbReference type="EMBL" id="QKF06998.1"/>
    </source>
</evidence>
<evidence type="ECO:0000313" key="6">
    <source>
        <dbReference type="Proteomes" id="UP000503297"/>
    </source>
</evidence>
<dbReference type="SUPFAM" id="SSF102114">
    <property type="entry name" value="Radical SAM enzymes"/>
    <property type="match status" value="1"/>
</dbReference>
<reference evidence="6" key="1">
    <citation type="submission" date="2020-05" db="EMBL/GenBank/DDBJ databases">
        <title>Novel species in genus Nocardioides.</title>
        <authorList>
            <person name="Zhang G."/>
        </authorList>
    </citation>
    <scope>NUCLEOTIDE SEQUENCE [LARGE SCALE GENOMIC DNA]</scope>
    <source>
        <strain evidence="6">zg-1050</strain>
    </source>
</reference>
<evidence type="ECO:0000256" key="3">
    <source>
        <dbReference type="RuleBase" id="RU364116"/>
    </source>
</evidence>
<keyword evidence="3" id="KW-0949">S-adenosyl-L-methionine</keyword>
<dbReference type="PANTHER" id="PTHR13932:SF5">
    <property type="entry name" value="RADICAL S-ADENOSYL METHIONINE DOMAIN-CONTAINING PROTEIN 1, MITOCHONDRIAL"/>
    <property type="match status" value="1"/>
</dbReference>
<dbReference type="NCBIfam" id="TIGR00539">
    <property type="entry name" value="hemN_rel"/>
    <property type="match status" value="1"/>
</dbReference>
<dbReference type="InterPro" id="IPR007197">
    <property type="entry name" value="rSAM"/>
</dbReference>
<dbReference type="RefSeq" id="WP_173163769.1">
    <property type="nucleotide sequence ID" value="NZ_CP053716.1"/>
</dbReference>
<dbReference type="Pfam" id="PF04055">
    <property type="entry name" value="Radical_SAM"/>
    <property type="match status" value="1"/>
</dbReference>
<keyword evidence="3" id="KW-0479">Metal-binding</keyword>
<dbReference type="EMBL" id="CP053716">
    <property type="protein sequence ID" value="QKF06998.1"/>
    <property type="molecule type" value="Genomic_DNA"/>
</dbReference>
<keyword evidence="3" id="KW-0963">Cytoplasm</keyword>
<protein>
    <recommendedName>
        <fullName evidence="2 3">Heme chaperone HemW</fullName>
    </recommendedName>
</protein>
<keyword evidence="3" id="KW-0408">Iron</keyword>
<dbReference type="SFLD" id="SFLDF00562">
    <property type="entry name" value="HemN-like__clustered_with_heat"/>
    <property type="match status" value="1"/>
</dbReference>
<dbReference type="InterPro" id="IPR034505">
    <property type="entry name" value="Coproporphyrinogen-III_oxidase"/>
</dbReference>
<name>A0A6M8J5P3_9ACTN</name>
<evidence type="ECO:0000256" key="1">
    <source>
        <dbReference type="ARBA" id="ARBA00006100"/>
    </source>
</evidence>
<dbReference type="GO" id="GO:0006779">
    <property type="term" value="P:porphyrin-containing compound biosynthetic process"/>
    <property type="evidence" value="ECO:0007669"/>
    <property type="project" value="InterPro"/>
</dbReference>
<dbReference type="InterPro" id="IPR058240">
    <property type="entry name" value="rSAM_sf"/>
</dbReference>
<feature type="domain" description="Radical SAM core" evidence="4">
    <location>
        <begin position="31"/>
        <end position="269"/>
    </location>
</feature>
<dbReference type="Pfam" id="PF06969">
    <property type="entry name" value="HemN_C"/>
    <property type="match status" value="1"/>
</dbReference>